<reference evidence="2 3" key="1">
    <citation type="submission" date="2024-01" db="EMBL/GenBank/DDBJ databases">
        <title>The genomes of 5 underutilized Papilionoideae crops provide insights into root nodulation and disease resistanc.</title>
        <authorList>
            <person name="Yuan L."/>
        </authorList>
    </citation>
    <scope>NUCLEOTIDE SEQUENCE [LARGE SCALE GENOMIC DNA]</scope>
    <source>
        <strain evidence="2">ZHUSHIDOU_FW_LH</strain>
        <tissue evidence="2">Leaf</tissue>
    </source>
</reference>
<keyword evidence="1" id="KW-0472">Membrane</keyword>
<name>A0AAN9EPY1_CROPI</name>
<dbReference type="Proteomes" id="UP001372338">
    <property type="component" value="Unassembled WGS sequence"/>
</dbReference>
<feature type="transmembrane region" description="Helical" evidence="1">
    <location>
        <begin position="67"/>
        <end position="87"/>
    </location>
</feature>
<gene>
    <name evidence="2" type="ORF">RIF29_27901</name>
</gene>
<keyword evidence="1" id="KW-1133">Transmembrane helix</keyword>
<comment type="caution">
    <text evidence="2">The sequence shown here is derived from an EMBL/GenBank/DDBJ whole genome shotgun (WGS) entry which is preliminary data.</text>
</comment>
<dbReference type="AlphaFoldDB" id="A0AAN9EPY1"/>
<keyword evidence="3" id="KW-1185">Reference proteome</keyword>
<keyword evidence="1" id="KW-0812">Transmembrane</keyword>
<accession>A0AAN9EPY1</accession>
<proteinExistence type="predicted"/>
<organism evidence="2 3">
    <name type="scientific">Crotalaria pallida</name>
    <name type="common">Smooth rattlebox</name>
    <name type="synonym">Crotalaria striata</name>
    <dbReference type="NCBI Taxonomy" id="3830"/>
    <lineage>
        <taxon>Eukaryota</taxon>
        <taxon>Viridiplantae</taxon>
        <taxon>Streptophyta</taxon>
        <taxon>Embryophyta</taxon>
        <taxon>Tracheophyta</taxon>
        <taxon>Spermatophyta</taxon>
        <taxon>Magnoliopsida</taxon>
        <taxon>eudicotyledons</taxon>
        <taxon>Gunneridae</taxon>
        <taxon>Pentapetalae</taxon>
        <taxon>rosids</taxon>
        <taxon>fabids</taxon>
        <taxon>Fabales</taxon>
        <taxon>Fabaceae</taxon>
        <taxon>Papilionoideae</taxon>
        <taxon>50 kb inversion clade</taxon>
        <taxon>genistoids sensu lato</taxon>
        <taxon>core genistoids</taxon>
        <taxon>Crotalarieae</taxon>
        <taxon>Crotalaria</taxon>
    </lineage>
</organism>
<sequence>MLPNLDLILLSFLHASFISFVLLIAIFIILLALLFAFSLALLSISLYDLHHFCSEICEYFIIVKGDLQLGMALILVSLVHQAVNFFFVSKPWPKRKVDEFEVIKAQQFSPISSIYMS</sequence>
<evidence type="ECO:0000313" key="3">
    <source>
        <dbReference type="Proteomes" id="UP001372338"/>
    </source>
</evidence>
<evidence type="ECO:0000313" key="2">
    <source>
        <dbReference type="EMBL" id="KAK7261587.1"/>
    </source>
</evidence>
<feature type="transmembrane region" description="Helical" evidence="1">
    <location>
        <begin position="20"/>
        <end position="47"/>
    </location>
</feature>
<evidence type="ECO:0000256" key="1">
    <source>
        <dbReference type="SAM" id="Phobius"/>
    </source>
</evidence>
<protein>
    <submittedName>
        <fullName evidence="2">Uncharacterized protein</fullName>
    </submittedName>
</protein>
<dbReference type="EMBL" id="JAYWIO010000005">
    <property type="protein sequence ID" value="KAK7261587.1"/>
    <property type="molecule type" value="Genomic_DNA"/>
</dbReference>